<dbReference type="EC" id="5.2.1.8" evidence="3"/>
<feature type="domain" description="PpiC" evidence="7">
    <location>
        <begin position="300"/>
        <end position="381"/>
    </location>
</feature>
<name>A0ABX0MRD4_9BURK</name>
<proteinExistence type="inferred from homology"/>
<accession>A0ABX0MRD4</accession>
<comment type="similarity">
    <text evidence="2">Belongs to the PpiC/parvulin rotamase family.</text>
</comment>
<dbReference type="Pfam" id="PF00639">
    <property type="entry name" value="Rotamase"/>
    <property type="match status" value="1"/>
</dbReference>
<keyword evidence="4 5" id="KW-0697">Rotamase</keyword>
<evidence type="ECO:0000313" key="9">
    <source>
        <dbReference type="Proteomes" id="UP000610594"/>
    </source>
</evidence>
<dbReference type="PROSITE" id="PS50198">
    <property type="entry name" value="PPIC_PPIASE_2"/>
    <property type="match status" value="1"/>
</dbReference>
<evidence type="ECO:0000256" key="5">
    <source>
        <dbReference type="PROSITE-ProRule" id="PRU00278"/>
    </source>
</evidence>
<feature type="chain" id="PRO_5045185113" description="peptidylprolyl isomerase" evidence="6">
    <location>
        <begin position="27"/>
        <end position="451"/>
    </location>
</feature>
<protein>
    <recommendedName>
        <fullName evidence="3">peptidylprolyl isomerase</fullName>
        <ecNumber evidence="3">5.2.1.8</ecNumber>
    </recommendedName>
</protein>
<dbReference type="Gene3D" id="3.10.50.40">
    <property type="match status" value="1"/>
</dbReference>
<organism evidence="8 9">
    <name type="scientific">Massilia genomosp. 1</name>
    <dbReference type="NCBI Taxonomy" id="2609280"/>
    <lineage>
        <taxon>Bacteria</taxon>
        <taxon>Pseudomonadati</taxon>
        <taxon>Pseudomonadota</taxon>
        <taxon>Betaproteobacteria</taxon>
        <taxon>Burkholderiales</taxon>
        <taxon>Oxalobacteraceae</taxon>
        <taxon>Telluria group</taxon>
        <taxon>Massilia</taxon>
    </lineage>
</organism>
<dbReference type="SUPFAM" id="SSF54534">
    <property type="entry name" value="FKBP-like"/>
    <property type="match status" value="1"/>
</dbReference>
<evidence type="ECO:0000259" key="7">
    <source>
        <dbReference type="PROSITE" id="PS50198"/>
    </source>
</evidence>
<dbReference type="EMBL" id="WHJF01000068">
    <property type="protein sequence ID" value="NHZ64976.1"/>
    <property type="molecule type" value="Genomic_DNA"/>
</dbReference>
<evidence type="ECO:0000256" key="4">
    <source>
        <dbReference type="ARBA" id="ARBA00023110"/>
    </source>
</evidence>
<reference evidence="8 9" key="1">
    <citation type="submission" date="2019-10" db="EMBL/GenBank/DDBJ databases">
        <title>Taxonomy of Antarctic Massilia spp.: description of Massilia rubra sp. nov., Massilia aquatica sp. nov., Massilia mucilaginosa sp. nov., Massilia frigida sp. nov. isolated from streams, lakes and regoliths.</title>
        <authorList>
            <person name="Holochova P."/>
            <person name="Sedlacek I."/>
            <person name="Kralova S."/>
            <person name="Maslanova I."/>
            <person name="Busse H.-J."/>
            <person name="Stankova E."/>
            <person name="Vrbovska V."/>
            <person name="Kovarovic V."/>
            <person name="Bartak M."/>
            <person name="Svec P."/>
            <person name="Pantucek R."/>
        </authorList>
    </citation>
    <scope>NUCLEOTIDE SEQUENCE [LARGE SCALE GENOMIC DNA]</scope>
    <source>
        <strain evidence="8 9">CCM 8694</strain>
    </source>
</reference>
<dbReference type="PANTHER" id="PTHR47245:SF2">
    <property type="entry name" value="PEPTIDYL-PROLYL CIS-TRANS ISOMERASE HP_0175-RELATED"/>
    <property type="match status" value="1"/>
</dbReference>
<keyword evidence="5" id="KW-0413">Isomerase</keyword>
<comment type="caution">
    <text evidence="8">The sequence shown here is derived from an EMBL/GenBank/DDBJ whole genome shotgun (WGS) entry which is preliminary data.</text>
</comment>
<evidence type="ECO:0000256" key="2">
    <source>
        <dbReference type="ARBA" id="ARBA00007656"/>
    </source>
</evidence>
<dbReference type="PANTHER" id="PTHR47245">
    <property type="entry name" value="PEPTIDYLPROLYL ISOMERASE"/>
    <property type="match status" value="1"/>
</dbReference>
<comment type="catalytic activity">
    <reaction evidence="1">
        <text>[protein]-peptidylproline (omega=180) = [protein]-peptidylproline (omega=0)</text>
        <dbReference type="Rhea" id="RHEA:16237"/>
        <dbReference type="Rhea" id="RHEA-COMP:10747"/>
        <dbReference type="Rhea" id="RHEA-COMP:10748"/>
        <dbReference type="ChEBI" id="CHEBI:83833"/>
        <dbReference type="ChEBI" id="CHEBI:83834"/>
        <dbReference type="EC" id="5.2.1.8"/>
    </reaction>
</comment>
<keyword evidence="6" id="KW-0732">Signal</keyword>
<evidence type="ECO:0000256" key="1">
    <source>
        <dbReference type="ARBA" id="ARBA00000971"/>
    </source>
</evidence>
<dbReference type="InterPro" id="IPR000297">
    <property type="entry name" value="PPIase_PpiC"/>
</dbReference>
<sequence>MTPIPTPRRQWTALLLLASILCHAQAAPPALDAAPVAHINGAPVHALTLRALLHQARDQPGRPSADAVLAGIVADRLQARWARERFSAAQLYPAGTVGFAPGVGVDERLVGLLRSMHDSELEAALRALPGGALAGAIEAPYPLAPAMLERLFGAPGALRLGYDFTPGQAALAARTPLLRYRLGKTEPVILSVLDVFERQNVQGRMEFFNRKMDFIAHQARLRVAGLFVLDWASRRFGAAAVADLRQALDEQEAVRGALRLYGLADGAEAHSPLQAALARQVTQADVNAFYRVHKDQFRRTDKVRARHIRVASEALATQIAAGVAAGQDFALLARRHSLTPNRKRGGDLGWVRQSAAPGWLAALALQQPAGQVSTPFRAPVGPSAPATWDIVLVQQRIEGFYPPGSETVRYMARKAIAHERARAEFSDARNALVRAAKVEMPSRPPGATGAP</sequence>
<keyword evidence="9" id="KW-1185">Reference proteome</keyword>
<evidence type="ECO:0000256" key="6">
    <source>
        <dbReference type="SAM" id="SignalP"/>
    </source>
</evidence>
<evidence type="ECO:0000313" key="8">
    <source>
        <dbReference type="EMBL" id="NHZ64976.1"/>
    </source>
</evidence>
<dbReference type="RefSeq" id="WP_167238968.1">
    <property type="nucleotide sequence ID" value="NZ_WHJF01000068.1"/>
</dbReference>
<dbReference type="InterPro" id="IPR046357">
    <property type="entry name" value="PPIase_dom_sf"/>
</dbReference>
<dbReference type="Proteomes" id="UP000610594">
    <property type="component" value="Unassembled WGS sequence"/>
</dbReference>
<dbReference type="InterPro" id="IPR050245">
    <property type="entry name" value="PrsA_foldase"/>
</dbReference>
<gene>
    <name evidence="8" type="ORF">F1735_22200</name>
</gene>
<evidence type="ECO:0000256" key="3">
    <source>
        <dbReference type="ARBA" id="ARBA00013194"/>
    </source>
</evidence>
<feature type="signal peptide" evidence="6">
    <location>
        <begin position="1"/>
        <end position="26"/>
    </location>
</feature>